<evidence type="ECO:0000313" key="2">
    <source>
        <dbReference type="Proteomes" id="UP000290289"/>
    </source>
</evidence>
<dbReference type="AlphaFoldDB" id="A0A498KAY7"/>
<reference evidence="1 2" key="1">
    <citation type="submission" date="2018-10" db="EMBL/GenBank/DDBJ databases">
        <title>A high-quality apple genome assembly.</title>
        <authorList>
            <person name="Hu J."/>
        </authorList>
    </citation>
    <scope>NUCLEOTIDE SEQUENCE [LARGE SCALE GENOMIC DNA]</scope>
    <source>
        <strain evidence="2">cv. HFTH1</strain>
        <tissue evidence="1">Young leaf</tissue>
    </source>
</reference>
<dbReference type="Proteomes" id="UP000290289">
    <property type="component" value="Chromosome 3"/>
</dbReference>
<comment type="caution">
    <text evidence="1">The sequence shown here is derived from an EMBL/GenBank/DDBJ whole genome shotgun (WGS) entry which is preliminary data.</text>
</comment>
<name>A0A498KAY7_MALDO</name>
<gene>
    <name evidence="1" type="ORF">DVH24_038875</name>
</gene>
<sequence length="151" mass="17500">RLRIQQRSGFSIDAKTPCKTSTRDTTQVVDVVTYYGVVQDSILLEYYTFKVIVFLNGFNLVNLHEGQSQFKRDPFVLALQVTQVFYSREDEASPRGFIDFRIDDENTDNIYRPQLEIFMDENNERDKDGGDCISMIVSNEIGFNYDGKLKI</sequence>
<feature type="non-terminal residue" evidence="1">
    <location>
        <position position="1"/>
    </location>
</feature>
<organism evidence="1 2">
    <name type="scientific">Malus domestica</name>
    <name type="common">Apple</name>
    <name type="synonym">Pyrus malus</name>
    <dbReference type="NCBI Taxonomy" id="3750"/>
    <lineage>
        <taxon>Eukaryota</taxon>
        <taxon>Viridiplantae</taxon>
        <taxon>Streptophyta</taxon>
        <taxon>Embryophyta</taxon>
        <taxon>Tracheophyta</taxon>
        <taxon>Spermatophyta</taxon>
        <taxon>Magnoliopsida</taxon>
        <taxon>eudicotyledons</taxon>
        <taxon>Gunneridae</taxon>
        <taxon>Pentapetalae</taxon>
        <taxon>rosids</taxon>
        <taxon>fabids</taxon>
        <taxon>Rosales</taxon>
        <taxon>Rosaceae</taxon>
        <taxon>Amygdaloideae</taxon>
        <taxon>Maleae</taxon>
        <taxon>Malus</taxon>
    </lineage>
</organism>
<keyword evidence="2" id="KW-1185">Reference proteome</keyword>
<dbReference type="EMBL" id="RDQH01000329">
    <property type="protein sequence ID" value="RXI04601.1"/>
    <property type="molecule type" value="Genomic_DNA"/>
</dbReference>
<proteinExistence type="predicted"/>
<protein>
    <submittedName>
        <fullName evidence="1">Uncharacterized protein</fullName>
    </submittedName>
</protein>
<evidence type="ECO:0000313" key="1">
    <source>
        <dbReference type="EMBL" id="RXI04601.1"/>
    </source>
</evidence>
<accession>A0A498KAY7</accession>